<gene>
    <name evidence="1" type="ORF">CEB94_23865</name>
</gene>
<evidence type="ECO:0000313" key="1">
    <source>
        <dbReference type="EMBL" id="QCD60732.1"/>
    </source>
</evidence>
<keyword evidence="2" id="KW-1185">Reference proteome</keyword>
<proteinExistence type="predicted"/>
<name>A0A6G5RT41_9ACTN</name>
<dbReference type="Proteomes" id="UP000495940">
    <property type="component" value="Chromosome"/>
</dbReference>
<dbReference type="EMBL" id="CP021978">
    <property type="protein sequence ID" value="QCD60732.1"/>
    <property type="molecule type" value="Genomic_DNA"/>
</dbReference>
<dbReference type="AlphaFoldDB" id="A0A6G5RT41"/>
<organism evidence="1 2">
    <name type="scientific">Streptomyces hawaiiensis</name>
    <dbReference type="NCBI Taxonomy" id="67305"/>
    <lineage>
        <taxon>Bacteria</taxon>
        <taxon>Bacillati</taxon>
        <taxon>Actinomycetota</taxon>
        <taxon>Actinomycetes</taxon>
        <taxon>Kitasatosporales</taxon>
        <taxon>Streptomycetaceae</taxon>
        <taxon>Streptomyces</taxon>
    </lineage>
</organism>
<evidence type="ECO:0000313" key="2">
    <source>
        <dbReference type="Proteomes" id="UP000495940"/>
    </source>
</evidence>
<sequence>MSPVTERARVKYPFEINGRWALRYHIPYEVEHEGRSYHIVATLFAKPTVHGRIHVGCEGEPLVRYDDLTPGDTVEITGDEWRVTAVDYRTRIVLERVEGHVAPDREGKEETGGETGE</sequence>
<dbReference type="KEGG" id="shaw:CEB94_23865"/>
<reference evidence="1 2" key="1">
    <citation type="submission" date="2017-06" db="EMBL/GenBank/DDBJ databases">
        <title>Complete Genome Sequence of Streptomyces hawaiiensis NRRL 15010 and insights into acyldepsipeptides biosynthesis.</title>
        <authorList>
            <person name="Mariita R.M."/>
            <person name="Sello J.K."/>
        </authorList>
    </citation>
    <scope>NUCLEOTIDE SEQUENCE [LARGE SCALE GENOMIC DNA]</scope>
    <source>
        <strain evidence="1 2">ATCC 12236</strain>
    </source>
</reference>
<accession>A0A6G5RT41</accession>
<protein>
    <submittedName>
        <fullName evidence="1">Uncharacterized protein</fullName>
    </submittedName>
</protein>